<dbReference type="Proteomes" id="UP000572722">
    <property type="component" value="Unassembled WGS sequence"/>
</dbReference>
<reference evidence="2 3" key="1">
    <citation type="submission" date="2019-08" db="EMBL/GenBank/DDBJ databases">
        <title>Draft genome sequencing and comparative genomics of hatchery-associated Vibrios.</title>
        <authorList>
            <person name="Kehlet-Delgado H."/>
            <person name="Mueller R.S."/>
        </authorList>
    </citation>
    <scope>NUCLEOTIDE SEQUENCE [LARGE SCALE GENOMIC DNA]</scope>
    <source>
        <strain evidence="2 3">01-65-5-1</strain>
    </source>
</reference>
<feature type="transmembrane region" description="Helical" evidence="1">
    <location>
        <begin position="78"/>
        <end position="107"/>
    </location>
</feature>
<feature type="transmembrane region" description="Helical" evidence="1">
    <location>
        <begin position="298"/>
        <end position="316"/>
    </location>
</feature>
<gene>
    <name evidence="2" type="ORF">F0237_10350</name>
</gene>
<feature type="transmembrane region" description="Helical" evidence="1">
    <location>
        <begin position="373"/>
        <end position="391"/>
    </location>
</feature>
<evidence type="ECO:0000313" key="2">
    <source>
        <dbReference type="EMBL" id="NOI81062.1"/>
    </source>
</evidence>
<feature type="transmembrane region" description="Helical" evidence="1">
    <location>
        <begin position="12"/>
        <end position="33"/>
    </location>
</feature>
<protein>
    <submittedName>
        <fullName evidence="2">Uncharacterized protein</fullName>
    </submittedName>
</protein>
<feature type="transmembrane region" description="Helical" evidence="1">
    <location>
        <begin position="242"/>
        <end position="265"/>
    </location>
</feature>
<evidence type="ECO:0000313" key="3">
    <source>
        <dbReference type="Proteomes" id="UP000572722"/>
    </source>
</evidence>
<feature type="transmembrane region" description="Helical" evidence="1">
    <location>
        <begin position="39"/>
        <end position="66"/>
    </location>
</feature>
<feature type="transmembrane region" description="Helical" evidence="1">
    <location>
        <begin position="336"/>
        <end position="353"/>
    </location>
</feature>
<feature type="transmembrane region" description="Helical" evidence="1">
    <location>
        <begin position="113"/>
        <end position="133"/>
    </location>
</feature>
<sequence>MRSLRRYSTQFIPMSFSDMVMALGDPILIAVLASLPNSALYLAAFAVGKSIAVFFESAIISILPVSNVLAANQHSRALLLRFVIGLGTGLTLAMLLLSLIPGLGAILPVSSDVWANASLMVTLLCPWPLLIALRRYWQGQLIHAGQSSAIAKGAVLRCLVLAASAMTLANLVPLGPILVAGSLLSGVVVELGYVYFCARSLQFQQTTPAPDLPTNTWALGQYYWPLAQSMVMLWGARLMLPLLVAVLGTVSLAAWAAAWAVTISISNGVRMLQQLVIRHLQAAPGPERVAEQCQLRRFALLIGVVFSGVLCLLAFSPWGHSLVLWYLGDSRPLLDSVAPVLSVLTILPIIMAMQHYQLGLLMVHNNTRAIGRAALWSNLFIVLSVASMVGMEASLSSVAIMVLIATLLETALLSGASKQNDAAARAPHTTR</sequence>
<keyword evidence="1" id="KW-0812">Transmembrane</keyword>
<dbReference type="EMBL" id="VTXO01000003">
    <property type="protein sequence ID" value="NOI81062.1"/>
    <property type="molecule type" value="Genomic_DNA"/>
</dbReference>
<comment type="caution">
    <text evidence="2">The sequence shown here is derived from an EMBL/GenBank/DDBJ whole genome shotgun (WGS) entry which is preliminary data.</text>
</comment>
<feature type="transmembrane region" description="Helical" evidence="1">
    <location>
        <begin position="397"/>
        <end position="416"/>
    </location>
</feature>
<accession>A0AAE5GQ94</accession>
<dbReference type="AlphaFoldDB" id="A0AAE5GQ94"/>
<dbReference type="RefSeq" id="WP_171321921.1">
    <property type="nucleotide sequence ID" value="NZ_VTXO01000003.1"/>
</dbReference>
<proteinExistence type="predicted"/>
<evidence type="ECO:0000256" key="1">
    <source>
        <dbReference type="SAM" id="Phobius"/>
    </source>
</evidence>
<keyword evidence="1" id="KW-0472">Membrane</keyword>
<organism evidence="2 3">
    <name type="scientific">Vibrio tubiashii</name>
    <dbReference type="NCBI Taxonomy" id="29498"/>
    <lineage>
        <taxon>Bacteria</taxon>
        <taxon>Pseudomonadati</taxon>
        <taxon>Pseudomonadota</taxon>
        <taxon>Gammaproteobacteria</taxon>
        <taxon>Vibrionales</taxon>
        <taxon>Vibrionaceae</taxon>
        <taxon>Vibrio</taxon>
        <taxon>Vibrio oreintalis group</taxon>
    </lineage>
</organism>
<feature type="transmembrane region" description="Helical" evidence="1">
    <location>
        <begin position="154"/>
        <end position="171"/>
    </location>
</feature>
<name>A0AAE5GQ94_9VIBR</name>
<keyword evidence="1" id="KW-1133">Transmembrane helix</keyword>